<evidence type="ECO:0000313" key="4">
    <source>
        <dbReference type="EMBL" id="MFC5723807.1"/>
    </source>
</evidence>
<evidence type="ECO:0000259" key="3">
    <source>
        <dbReference type="Pfam" id="PF01494"/>
    </source>
</evidence>
<dbReference type="SUPFAM" id="SSF51905">
    <property type="entry name" value="FAD/NAD(P)-binding domain"/>
    <property type="match status" value="1"/>
</dbReference>
<dbReference type="PANTHER" id="PTHR13789">
    <property type="entry name" value="MONOOXYGENASE"/>
    <property type="match status" value="1"/>
</dbReference>
<dbReference type="RefSeq" id="WP_390320222.1">
    <property type="nucleotide sequence ID" value="NZ_JBHSPB010000020.1"/>
</dbReference>
<evidence type="ECO:0000256" key="2">
    <source>
        <dbReference type="ARBA" id="ARBA00023033"/>
    </source>
</evidence>
<sequence>MRGRSRPLEAVVVGAGIGGLAAAAGLARIGCRVRVLERADALRAEGAGISLLANAQRSLDRLGVGARIRAEAATMLPGGDGVRTPSGRRLMRPADPGFVRRHGLSTAVLPREALHRALAEALPPGSVLTGVEAVALEDLAEGEGIRVHCHGASGAPCGPFTADLVVAADGLNSRLRALLWPDAPHPVYSGHSVWRGIAETDRREPGGTTWGRGLEFGRMPLADGRVYWYAVANTPQGAHSTGEHGEVLRRFGRWHAPIPALLYATPPGHVLHHDVFELRPGLPSYVRGRTALLGDAAHAMTSDLGQGACQALEDAVVLCAALCAAFAEGHGVPAALAAYDARRRPRAQSVVDASHRAGRMKMGDAWWHVLARNLLTVLAPPRAGEAALARIGDWTPPPVPAGALA</sequence>
<name>A0ABW0Z5U8_9ACTN</name>
<keyword evidence="1" id="KW-0560">Oxidoreductase</keyword>
<organism evidence="4 5">
    <name type="scientific">Streptomyces gamaensis</name>
    <dbReference type="NCBI Taxonomy" id="1763542"/>
    <lineage>
        <taxon>Bacteria</taxon>
        <taxon>Bacillati</taxon>
        <taxon>Actinomycetota</taxon>
        <taxon>Actinomycetes</taxon>
        <taxon>Kitasatosporales</taxon>
        <taxon>Streptomycetaceae</taxon>
        <taxon>Streptomyces</taxon>
    </lineage>
</organism>
<feature type="domain" description="FAD-binding" evidence="3">
    <location>
        <begin position="9"/>
        <end position="178"/>
    </location>
</feature>
<reference evidence="5" key="1">
    <citation type="journal article" date="2019" name="Int. J. Syst. Evol. Microbiol.">
        <title>The Global Catalogue of Microorganisms (GCM) 10K type strain sequencing project: providing services to taxonomists for standard genome sequencing and annotation.</title>
        <authorList>
            <consortium name="The Broad Institute Genomics Platform"/>
            <consortium name="The Broad Institute Genome Sequencing Center for Infectious Disease"/>
            <person name="Wu L."/>
            <person name="Ma J."/>
        </authorList>
    </citation>
    <scope>NUCLEOTIDE SEQUENCE [LARGE SCALE GENOMIC DNA]</scope>
    <source>
        <strain evidence="5">CGMCC 4.7304</strain>
    </source>
</reference>
<evidence type="ECO:0000256" key="1">
    <source>
        <dbReference type="ARBA" id="ARBA00023002"/>
    </source>
</evidence>
<dbReference type="Gene3D" id="3.50.50.60">
    <property type="entry name" value="FAD/NAD(P)-binding domain"/>
    <property type="match status" value="1"/>
</dbReference>
<dbReference type="Proteomes" id="UP001596083">
    <property type="component" value="Unassembled WGS sequence"/>
</dbReference>
<dbReference type="Pfam" id="PF01494">
    <property type="entry name" value="FAD_binding_3"/>
    <property type="match status" value="2"/>
</dbReference>
<proteinExistence type="predicted"/>
<protein>
    <submittedName>
        <fullName evidence="4">FAD-dependent monooxygenase</fullName>
    </submittedName>
</protein>
<dbReference type="PRINTS" id="PR00420">
    <property type="entry name" value="RNGMNOXGNASE"/>
</dbReference>
<keyword evidence="5" id="KW-1185">Reference proteome</keyword>
<dbReference type="InterPro" id="IPR050493">
    <property type="entry name" value="FAD-dep_Monooxygenase_BioMet"/>
</dbReference>
<gene>
    <name evidence="4" type="ORF">ACFP1Z_26940</name>
</gene>
<feature type="domain" description="FAD-binding" evidence="3">
    <location>
        <begin position="284"/>
        <end position="354"/>
    </location>
</feature>
<dbReference type="PANTHER" id="PTHR13789:SF309">
    <property type="entry name" value="PUTATIVE (AFU_ORTHOLOGUE AFUA_6G14510)-RELATED"/>
    <property type="match status" value="1"/>
</dbReference>
<keyword evidence="2 4" id="KW-0503">Monooxygenase</keyword>
<dbReference type="EMBL" id="JBHSPB010000020">
    <property type="protein sequence ID" value="MFC5723807.1"/>
    <property type="molecule type" value="Genomic_DNA"/>
</dbReference>
<evidence type="ECO:0000313" key="5">
    <source>
        <dbReference type="Proteomes" id="UP001596083"/>
    </source>
</evidence>
<dbReference type="GO" id="GO:0004497">
    <property type="term" value="F:monooxygenase activity"/>
    <property type="evidence" value="ECO:0007669"/>
    <property type="project" value="UniProtKB-KW"/>
</dbReference>
<dbReference type="InterPro" id="IPR036188">
    <property type="entry name" value="FAD/NAD-bd_sf"/>
</dbReference>
<dbReference type="InterPro" id="IPR002938">
    <property type="entry name" value="FAD-bd"/>
</dbReference>
<comment type="caution">
    <text evidence="4">The sequence shown here is derived from an EMBL/GenBank/DDBJ whole genome shotgun (WGS) entry which is preliminary data.</text>
</comment>
<accession>A0ABW0Z5U8</accession>